<keyword evidence="2" id="KW-0677">Repeat</keyword>
<feature type="domain" description="ABC transporter" evidence="5">
    <location>
        <begin position="51"/>
        <end position="104"/>
    </location>
</feature>
<feature type="non-terminal residue" evidence="6">
    <location>
        <position position="1"/>
    </location>
</feature>
<dbReference type="PANTHER" id="PTHR43790:SF9">
    <property type="entry name" value="GALACTOFURANOSE TRANSPORTER ATP-BINDING PROTEIN YTFR"/>
    <property type="match status" value="1"/>
</dbReference>
<evidence type="ECO:0000256" key="4">
    <source>
        <dbReference type="ARBA" id="ARBA00022840"/>
    </source>
</evidence>
<keyword evidence="4 6" id="KW-0067">ATP-binding</keyword>
<evidence type="ECO:0000256" key="1">
    <source>
        <dbReference type="ARBA" id="ARBA00022448"/>
    </source>
</evidence>
<dbReference type="InterPro" id="IPR027417">
    <property type="entry name" value="P-loop_NTPase"/>
</dbReference>
<keyword evidence="1" id="KW-0813">Transport</keyword>
<dbReference type="InterPro" id="IPR003439">
    <property type="entry name" value="ABC_transporter-like_ATP-bd"/>
</dbReference>
<name>A0ABW3DTQ7_9ACTN</name>
<gene>
    <name evidence="6" type="ORF">ACFQ08_17750</name>
</gene>
<dbReference type="PANTHER" id="PTHR43790">
    <property type="entry name" value="CARBOHYDRATE TRANSPORT ATP-BINDING PROTEIN MG119-RELATED"/>
    <property type="match status" value="1"/>
</dbReference>
<dbReference type="Proteomes" id="UP001597024">
    <property type="component" value="Unassembled WGS sequence"/>
</dbReference>
<organism evidence="6 7">
    <name type="scientific">Streptosporangium algeriense</name>
    <dbReference type="NCBI Taxonomy" id="1682748"/>
    <lineage>
        <taxon>Bacteria</taxon>
        <taxon>Bacillati</taxon>
        <taxon>Actinomycetota</taxon>
        <taxon>Actinomycetes</taxon>
        <taxon>Streptosporangiales</taxon>
        <taxon>Streptosporangiaceae</taxon>
        <taxon>Streptosporangium</taxon>
    </lineage>
</organism>
<dbReference type="EMBL" id="JBHTHX010000597">
    <property type="protein sequence ID" value="MFD0886392.1"/>
    <property type="molecule type" value="Genomic_DNA"/>
</dbReference>
<dbReference type="InterPro" id="IPR050107">
    <property type="entry name" value="ABC_carbohydrate_import_ATPase"/>
</dbReference>
<dbReference type="Gene3D" id="3.40.50.300">
    <property type="entry name" value="P-loop containing nucleotide triphosphate hydrolases"/>
    <property type="match status" value="1"/>
</dbReference>
<comment type="caution">
    <text evidence="6">The sequence shown here is derived from an EMBL/GenBank/DDBJ whole genome shotgun (WGS) entry which is preliminary data.</text>
</comment>
<evidence type="ECO:0000313" key="7">
    <source>
        <dbReference type="Proteomes" id="UP001597024"/>
    </source>
</evidence>
<accession>A0ABW3DTQ7</accession>
<sequence length="177" mass="19128">GLRRSIAAGVAVVSGDRRRFGLMLDKPIWENIAQVRAVALGRDGAFLRRTALRTRAREHGEQMSLRCSSVDQRTGLLSGGNQQKVVLAKWLDADPSVLLLDDPTRGVDVGAKAEMHTLIRAATQAGTVTMLCSTDVEELASLCDRVAVFYRGTVAAILEGEALTQHNILEVMNTGES</sequence>
<evidence type="ECO:0000256" key="2">
    <source>
        <dbReference type="ARBA" id="ARBA00022737"/>
    </source>
</evidence>
<proteinExistence type="predicted"/>
<protein>
    <submittedName>
        <fullName evidence="6">ATP-binding cassette domain-containing protein</fullName>
    </submittedName>
</protein>
<evidence type="ECO:0000313" key="6">
    <source>
        <dbReference type="EMBL" id="MFD0886392.1"/>
    </source>
</evidence>
<evidence type="ECO:0000256" key="3">
    <source>
        <dbReference type="ARBA" id="ARBA00022741"/>
    </source>
</evidence>
<keyword evidence="3" id="KW-0547">Nucleotide-binding</keyword>
<dbReference type="GO" id="GO:0005524">
    <property type="term" value="F:ATP binding"/>
    <property type="evidence" value="ECO:0007669"/>
    <property type="project" value="UniProtKB-KW"/>
</dbReference>
<evidence type="ECO:0000259" key="5">
    <source>
        <dbReference type="Pfam" id="PF00005"/>
    </source>
</evidence>
<keyword evidence="7" id="KW-1185">Reference proteome</keyword>
<dbReference type="SUPFAM" id="SSF52540">
    <property type="entry name" value="P-loop containing nucleoside triphosphate hydrolases"/>
    <property type="match status" value="1"/>
</dbReference>
<dbReference type="Pfam" id="PF00005">
    <property type="entry name" value="ABC_tran"/>
    <property type="match status" value="1"/>
</dbReference>
<reference evidence="7" key="1">
    <citation type="journal article" date="2019" name="Int. J. Syst. Evol. Microbiol.">
        <title>The Global Catalogue of Microorganisms (GCM) 10K type strain sequencing project: providing services to taxonomists for standard genome sequencing and annotation.</title>
        <authorList>
            <consortium name="The Broad Institute Genomics Platform"/>
            <consortium name="The Broad Institute Genome Sequencing Center for Infectious Disease"/>
            <person name="Wu L."/>
            <person name="Ma J."/>
        </authorList>
    </citation>
    <scope>NUCLEOTIDE SEQUENCE [LARGE SCALE GENOMIC DNA]</scope>
    <source>
        <strain evidence="7">CCUG 62974</strain>
    </source>
</reference>